<name>A0AAW7Z073_9ALTE</name>
<keyword evidence="2" id="KW-0963">Cytoplasm</keyword>
<comment type="similarity">
    <text evidence="4">Belongs to the dsrC/tusE family.</text>
</comment>
<dbReference type="PANTHER" id="PTHR37010">
    <property type="entry name" value="SULFURTRANSFERASE TUSE"/>
    <property type="match status" value="1"/>
</dbReference>
<comment type="function">
    <text evidence="4">Part of a sulfur-relay system.</text>
</comment>
<dbReference type="Pfam" id="PF04358">
    <property type="entry name" value="DsrC"/>
    <property type="match status" value="1"/>
</dbReference>
<dbReference type="RefSeq" id="WP_057791926.1">
    <property type="nucleotide sequence ID" value="NZ_CANLMS010000006.1"/>
</dbReference>
<dbReference type="PANTHER" id="PTHR37010:SF1">
    <property type="entry name" value="SULFURTRANSFERASE TUSE"/>
    <property type="match status" value="1"/>
</dbReference>
<gene>
    <name evidence="6" type="ORF">AVL57_06715</name>
    <name evidence="7" type="ORF">Q4527_01200</name>
</gene>
<protein>
    <recommendedName>
        <fullName evidence="4">Sulfurtransferase</fullName>
        <ecNumber evidence="4">2.8.1.-</ecNumber>
    </recommendedName>
</protein>
<dbReference type="Proteomes" id="UP000056750">
    <property type="component" value="Chromosome"/>
</dbReference>
<dbReference type="KEGG" id="asq:AVL57_06715"/>
<dbReference type="EMBL" id="JAUOQI010000001">
    <property type="protein sequence ID" value="MDO6575986.1"/>
    <property type="molecule type" value="Genomic_DNA"/>
</dbReference>
<dbReference type="GO" id="GO:0005737">
    <property type="term" value="C:cytoplasm"/>
    <property type="evidence" value="ECO:0007669"/>
    <property type="project" value="UniProtKB-SubCell"/>
</dbReference>
<reference evidence="6 8" key="1">
    <citation type="submission" date="2015-12" db="EMBL/GenBank/DDBJ databases">
        <title>Intraspecies pangenome expansion in the marine bacterium Alteromonas.</title>
        <authorList>
            <person name="Lopez-Perez M."/>
            <person name="Rodriguez-Valera F."/>
        </authorList>
    </citation>
    <scope>NUCLEOTIDE SEQUENCE [LARGE SCALE GENOMIC DNA]</scope>
    <source>
        <strain evidence="6 8">LMG 21861</strain>
    </source>
</reference>
<dbReference type="InterPro" id="IPR025526">
    <property type="entry name" value="DsrC-like_dom_sf"/>
</dbReference>
<dbReference type="EC" id="2.8.1.-" evidence="4"/>
<dbReference type="InterPro" id="IPR042072">
    <property type="entry name" value="DsrC-like_C"/>
</dbReference>
<dbReference type="Proteomes" id="UP001170717">
    <property type="component" value="Unassembled WGS sequence"/>
</dbReference>
<feature type="active site" description="Cysteine persulfide intermediate" evidence="5">
    <location>
        <position position="114"/>
    </location>
</feature>
<keyword evidence="3 4" id="KW-0808">Transferase</keyword>
<accession>A0AAW7Z073</accession>
<dbReference type="GO" id="GO:0002143">
    <property type="term" value="P:tRNA wobble position uridine thiolation"/>
    <property type="evidence" value="ECO:0007669"/>
    <property type="project" value="TreeGrafter"/>
</dbReference>
<evidence type="ECO:0000256" key="2">
    <source>
        <dbReference type="ARBA" id="ARBA00022490"/>
    </source>
</evidence>
<sequence length="115" mass="13121">MTQEQFHFEFNGTDIPTDKAGYLLDHTLWNEDMVPTLAANENITLSEPHWEVIRFVRHFYEEFETSPAIRALVKAMAAKYGPEKGNSRYLQRLFPKGPAKQATKLAGLPKPAKCL</sequence>
<dbReference type="Gene3D" id="1.10.10.370">
    <property type="entry name" value="DsrC-like protein, C-terminal domain"/>
    <property type="match status" value="1"/>
</dbReference>
<dbReference type="SUPFAM" id="SSF69721">
    <property type="entry name" value="DsrC, the gamma subunit of dissimilatory sulfite reductase"/>
    <property type="match status" value="1"/>
</dbReference>
<dbReference type="AlphaFoldDB" id="A0AAW7Z073"/>
<keyword evidence="8" id="KW-1185">Reference proteome</keyword>
<dbReference type="GO" id="GO:0016740">
    <property type="term" value="F:transferase activity"/>
    <property type="evidence" value="ECO:0007669"/>
    <property type="project" value="UniProtKB-KW"/>
</dbReference>
<evidence type="ECO:0000313" key="9">
    <source>
        <dbReference type="Proteomes" id="UP001170717"/>
    </source>
</evidence>
<organism evidence="7 9">
    <name type="scientific">Alteromonas stellipolaris</name>
    <dbReference type="NCBI Taxonomy" id="233316"/>
    <lineage>
        <taxon>Bacteria</taxon>
        <taxon>Pseudomonadati</taxon>
        <taxon>Pseudomonadota</taxon>
        <taxon>Gammaproteobacteria</taxon>
        <taxon>Alteromonadales</taxon>
        <taxon>Alteromonadaceae</taxon>
        <taxon>Alteromonas/Salinimonas group</taxon>
        <taxon>Alteromonas</taxon>
    </lineage>
</organism>
<evidence type="ECO:0000256" key="4">
    <source>
        <dbReference type="PIRNR" id="PIRNR006223"/>
    </source>
</evidence>
<dbReference type="Gene3D" id="3.30.1420.10">
    <property type="match status" value="1"/>
</dbReference>
<dbReference type="InterPro" id="IPR007453">
    <property type="entry name" value="DsrC/TusE"/>
</dbReference>
<evidence type="ECO:0000313" key="6">
    <source>
        <dbReference type="EMBL" id="AMJ73692.1"/>
    </source>
</evidence>
<comment type="subcellular location">
    <subcellularLocation>
        <location evidence="1">Cytoplasm</location>
    </subcellularLocation>
</comment>
<evidence type="ECO:0000256" key="3">
    <source>
        <dbReference type="ARBA" id="ARBA00022679"/>
    </source>
</evidence>
<evidence type="ECO:0000313" key="8">
    <source>
        <dbReference type="Proteomes" id="UP000056750"/>
    </source>
</evidence>
<reference evidence="7" key="2">
    <citation type="submission" date="2023-07" db="EMBL/GenBank/DDBJ databases">
        <title>Genome content predicts the carbon catabolic preferences of heterotrophic bacteria.</title>
        <authorList>
            <person name="Gralka M."/>
        </authorList>
    </citation>
    <scope>NUCLEOTIDE SEQUENCE</scope>
    <source>
        <strain evidence="7">F2M12</strain>
    </source>
</reference>
<dbReference type="EMBL" id="CP013926">
    <property type="protein sequence ID" value="AMJ73692.1"/>
    <property type="molecule type" value="Genomic_DNA"/>
</dbReference>
<dbReference type="NCBIfam" id="TIGR03342">
    <property type="entry name" value="dsrC_tusE_dsvC"/>
    <property type="match status" value="1"/>
</dbReference>
<dbReference type="GO" id="GO:0097163">
    <property type="term" value="F:sulfur carrier activity"/>
    <property type="evidence" value="ECO:0007669"/>
    <property type="project" value="TreeGrafter"/>
</dbReference>
<dbReference type="InterPro" id="IPR043163">
    <property type="entry name" value="DsrC-like_N"/>
</dbReference>
<dbReference type="PIRSF" id="PIRSF006223">
    <property type="entry name" value="DsrC_TusE"/>
    <property type="match status" value="1"/>
</dbReference>
<proteinExistence type="inferred from homology"/>
<evidence type="ECO:0000313" key="7">
    <source>
        <dbReference type="EMBL" id="MDO6575986.1"/>
    </source>
</evidence>
<evidence type="ECO:0000256" key="1">
    <source>
        <dbReference type="ARBA" id="ARBA00004496"/>
    </source>
</evidence>
<evidence type="ECO:0000256" key="5">
    <source>
        <dbReference type="PIRSR" id="PIRSR006223-50"/>
    </source>
</evidence>
<dbReference type="FunFam" id="1.10.10.370:FF:000001">
    <property type="entry name" value="Sulfurtransferase"/>
    <property type="match status" value="1"/>
</dbReference>
<dbReference type="GeneID" id="83257367"/>